<dbReference type="EMBL" id="KV423957">
    <property type="protein sequence ID" value="KZT57948.1"/>
    <property type="molecule type" value="Genomic_DNA"/>
</dbReference>
<sequence>MLGRVRAGVGVREVHCHTASLFLCLHLSARRAVKYRHGMPLVGSNRVLHICCAGNACTLFKKQNASTKQHLNTLPSEFVVSHSCCHGEKTKVEHRIVFRRFQRYLETSEMP</sequence>
<dbReference type="AlphaFoldDB" id="A0A165GDZ8"/>
<gene>
    <name evidence="1" type="ORF">CALCODRAFT_265517</name>
</gene>
<accession>A0A165GDZ8</accession>
<evidence type="ECO:0000313" key="1">
    <source>
        <dbReference type="EMBL" id="KZT57948.1"/>
    </source>
</evidence>
<evidence type="ECO:0000313" key="2">
    <source>
        <dbReference type="Proteomes" id="UP000076842"/>
    </source>
</evidence>
<reference evidence="1 2" key="1">
    <citation type="journal article" date="2016" name="Mol. Biol. Evol.">
        <title>Comparative Genomics of Early-Diverging Mushroom-Forming Fungi Provides Insights into the Origins of Lignocellulose Decay Capabilities.</title>
        <authorList>
            <person name="Nagy L.G."/>
            <person name="Riley R."/>
            <person name="Tritt A."/>
            <person name="Adam C."/>
            <person name="Daum C."/>
            <person name="Floudas D."/>
            <person name="Sun H."/>
            <person name="Yadav J.S."/>
            <person name="Pangilinan J."/>
            <person name="Larsson K.H."/>
            <person name="Matsuura K."/>
            <person name="Barry K."/>
            <person name="Labutti K."/>
            <person name="Kuo R."/>
            <person name="Ohm R.A."/>
            <person name="Bhattacharya S.S."/>
            <person name="Shirouzu T."/>
            <person name="Yoshinaga Y."/>
            <person name="Martin F.M."/>
            <person name="Grigoriev I.V."/>
            <person name="Hibbett D.S."/>
        </authorList>
    </citation>
    <scope>NUCLEOTIDE SEQUENCE [LARGE SCALE GENOMIC DNA]</scope>
    <source>
        <strain evidence="1 2">HHB12733</strain>
    </source>
</reference>
<proteinExistence type="predicted"/>
<keyword evidence="2" id="KW-1185">Reference proteome</keyword>
<name>A0A165GDZ8_9BASI</name>
<dbReference type="Proteomes" id="UP000076842">
    <property type="component" value="Unassembled WGS sequence"/>
</dbReference>
<protein>
    <submittedName>
        <fullName evidence="1">Uncharacterized protein</fullName>
    </submittedName>
</protein>
<organism evidence="1 2">
    <name type="scientific">Calocera cornea HHB12733</name>
    <dbReference type="NCBI Taxonomy" id="1353952"/>
    <lineage>
        <taxon>Eukaryota</taxon>
        <taxon>Fungi</taxon>
        <taxon>Dikarya</taxon>
        <taxon>Basidiomycota</taxon>
        <taxon>Agaricomycotina</taxon>
        <taxon>Dacrymycetes</taxon>
        <taxon>Dacrymycetales</taxon>
        <taxon>Dacrymycetaceae</taxon>
        <taxon>Calocera</taxon>
    </lineage>
</organism>
<dbReference type="InParanoid" id="A0A165GDZ8"/>